<protein>
    <submittedName>
        <fullName evidence="1">Uncharacterized protein</fullName>
    </submittedName>
</protein>
<reference evidence="1 2" key="1">
    <citation type="submission" date="2024-02" db="EMBL/GenBank/DDBJ databases">
        <authorList>
            <person name="Chen Y."/>
            <person name="Shah S."/>
            <person name="Dougan E. K."/>
            <person name="Thang M."/>
            <person name="Chan C."/>
        </authorList>
    </citation>
    <scope>NUCLEOTIDE SEQUENCE [LARGE SCALE GENOMIC DNA]</scope>
</reference>
<sequence>MRHKTNLQRHPVMILAWSLDVRPSKRRKIEAQKAIGLKNGPDLNPAEPEIRPCLASARLSEELRHLARLGDLRLERHEELQARVVICQLCPRGEAVEIGLHCPERYPLVPPLLRHSNWRSSGLVAGWHYRGDELRLPRLQEDRWSFTMGLADVLADLLDSAGQL</sequence>
<evidence type="ECO:0000313" key="1">
    <source>
        <dbReference type="EMBL" id="CAK9062624.1"/>
    </source>
</evidence>
<gene>
    <name evidence="1" type="ORF">CCMP2556_LOCUS30794</name>
</gene>
<organism evidence="1 2">
    <name type="scientific">Durusdinium trenchii</name>
    <dbReference type="NCBI Taxonomy" id="1381693"/>
    <lineage>
        <taxon>Eukaryota</taxon>
        <taxon>Sar</taxon>
        <taxon>Alveolata</taxon>
        <taxon>Dinophyceae</taxon>
        <taxon>Suessiales</taxon>
        <taxon>Symbiodiniaceae</taxon>
        <taxon>Durusdinium</taxon>
    </lineage>
</organism>
<keyword evidence="2" id="KW-1185">Reference proteome</keyword>
<evidence type="ECO:0000313" key="2">
    <source>
        <dbReference type="Proteomes" id="UP001642484"/>
    </source>
</evidence>
<dbReference type="EMBL" id="CAXAMN010021707">
    <property type="protein sequence ID" value="CAK9062624.1"/>
    <property type="molecule type" value="Genomic_DNA"/>
</dbReference>
<name>A0ABP0NGF4_9DINO</name>
<dbReference type="SUPFAM" id="SSF54495">
    <property type="entry name" value="UBC-like"/>
    <property type="match status" value="1"/>
</dbReference>
<comment type="caution">
    <text evidence="1">The sequence shown here is derived from an EMBL/GenBank/DDBJ whole genome shotgun (WGS) entry which is preliminary data.</text>
</comment>
<dbReference type="InterPro" id="IPR016135">
    <property type="entry name" value="UBQ-conjugating_enzyme/RWD"/>
</dbReference>
<proteinExistence type="predicted"/>
<accession>A0ABP0NGF4</accession>
<dbReference type="Proteomes" id="UP001642484">
    <property type="component" value="Unassembled WGS sequence"/>
</dbReference>